<evidence type="ECO:0000256" key="9">
    <source>
        <dbReference type="SAM" id="Phobius"/>
    </source>
</evidence>
<evidence type="ECO:0000256" key="7">
    <source>
        <dbReference type="ARBA" id="ARBA00023010"/>
    </source>
</evidence>
<comment type="subcellular location">
    <subcellularLocation>
        <location evidence="1">Cell membrane</location>
        <topology evidence="1">Multi-pass membrane protein</topology>
    </subcellularLocation>
</comment>
<dbReference type="Gene3D" id="3.30.70.3400">
    <property type="match status" value="2"/>
</dbReference>
<keyword evidence="14" id="KW-1185">Reference proteome</keyword>
<dbReference type="EMBL" id="AZHW01000131">
    <property type="protein sequence ID" value="ETX02543.1"/>
    <property type="molecule type" value="Genomic_DNA"/>
</dbReference>
<evidence type="ECO:0000256" key="6">
    <source>
        <dbReference type="ARBA" id="ARBA00022989"/>
    </source>
</evidence>
<feature type="transmembrane region" description="Helical" evidence="9">
    <location>
        <begin position="446"/>
        <end position="471"/>
    </location>
</feature>
<feature type="non-terminal residue" evidence="13">
    <location>
        <position position="515"/>
    </location>
</feature>
<dbReference type="InterPro" id="IPR005791">
    <property type="entry name" value="SecD"/>
</dbReference>
<evidence type="ECO:0000256" key="8">
    <source>
        <dbReference type="ARBA" id="ARBA00023136"/>
    </source>
</evidence>
<feature type="transmembrane region" description="Helical" evidence="9">
    <location>
        <begin position="404"/>
        <end position="425"/>
    </location>
</feature>
<dbReference type="Pfam" id="PF22599">
    <property type="entry name" value="SecDF_P1_head"/>
    <property type="match status" value="1"/>
</dbReference>
<feature type="domain" description="Protein export membrane protein SecD/SecF C-terminal" evidence="10">
    <location>
        <begin position="332"/>
        <end position="503"/>
    </location>
</feature>
<gene>
    <name evidence="13" type="ORF">ETSY1_03140</name>
</gene>
<sequence>MKRDLLIKLGVVAVVIIACAIFALPPKEKIHLGLDLQGGLHLVLRVEVDKAVQRALERTSELLRKDLRGRGLNVTAVEPDDGNTGIRMLFGEAPDMALVEEVARNHLPGDVEAQSPEVLISDYPEEELRQIRTSAIDQALEKIRNRVDAFGVSEPSIIRQGANRIVVQLPGLDDPKRAIELIGRTAQLELKLVESLAANPNAKPPRGTELLYSKEKNDRGELVQGSGYFVQKRATLTGDMLADARALPDQMNFGQYYVLMRLNSRGKRIFARVTEENVGRALAIVLDDSIFSAPTIQGPIPGGEAQITGTFTPEEARDLAIVLREGALPAPVEIIENRTVGPSLGSDSISQGVLSILLGGALVFVFMLIYYRFSGLIANVALGLNLLIIMGIMAMPYLGASLTLPGIAGIILTVGMAVDANVLIFERIREELRLGKAVRQSVDTGFQKAIVTILDANVTTLIAAIVLFQFGSGPVKGFAVTLAIGIAASMFTAIFVSRTIFETLFSLRRVAKLSI</sequence>
<accession>W4LXB4</accession>
<feature type="transmembrane region" description="Helical" evidence="9">
    <location>
        <begin position="5"/>
        <end position="24"/>
    </location>
</feature>
<dbReference type="InterPro" id="IPR022813">
    <property type="entry name" value="SecD/SecF_arch_bac"/>
</dbReference>
<evidence type="ECO:0000256" key="2">
    <source>
        <dbReference type="ARBA" id="ARBA00022448"/>
    </source>
</evidence>
<name>W4LXB4_ENTF1</name>
<protein>
    <recommendedName>
        <fullName evidence="15">Protein translocase subunit SecD</fullName>
    </recommendedName>
</protein>
<keyword evidence="6 9" id="KW-1133">Transmembrane helix</keyword>
<dbReference type="Pfam" id="PF21760">
    <property type="entry name" value="SecD_1st"/>
    <property type="match status" value="1"/>
</dbReference>
<dbReference type="Proteomes" id="UP000019141">
    <property type="component" value="Unassembled WGS sequence"/>
</dbReference>
<dbReference type="Gene3D" id="1.20.1640.10">
    <property type="entry name" value="Multidrug efflux transporter AcrB transmembrane domain"/>
    <property type="match status" value="1"/>
</dbReference>
<dbReference type="SUPFAM" id="SSF82866">
    <property type="entry name" value="Multidrug efflux transporter AcrB transmembrane domain"/>
    <property type="match status" value="1"/>
</dbReference>
<dbReference type="NCBIfam" id="TIGR00916">
    <property type="entry name" value="2A0604s01"/>
    <property type="match status" value="1"/>
</dbReference>
<dbReference type="HOGENOM" id="CLU_007894_4_3_7"/>
<dbReference type="PROSITE" id="PS51257">
    <property type="entry name" value="PROKAR_LIPOPROTEIN"/>
    <property type="match status" value="1"/>
</dbReference>
<keyword evidence="8 9" id="KW-0472">Membrane</keyword>
<feature type="domain" description="SecDF P1 head subdomain" evidence="12">
    <location>
        <begin position="224"/>
        <end position="330"/>
    </location>
</feature>
<evidence type="ECO:0000259" key="11">
    <source>
        <dbReference type="Pfam" id="PF21760"/>
    </source>
</evidence>
<dbReference type="InterPro" id="IPR055344">
    <property type="entry name" value="SecD_SecF_C_bact"/>
</dbReference>
<dbReference type="Pfam" id="PF02355">
    <property type="entry name" value="SecD_SecF_C"/>
    <property type="match status" value="1"/>
</dbReference>
<dbReference type="InterPro" id="IPR054384">
    <property type="entry name" value="SecDF_P1_head"/>
</dbReference>
<evidence type="ECO:0000256" key="1">
    <source>
        <dbReference type="ARBA" id="ARBA00004651"/>
    </source>
</evidence>
<keyword evidence="5" id="KW-0653">Protein transport</keyword>
<feature type="transmembrane region" description="Helical" evidence="9">
    <location>
        <begin position="376"/>
        <end position="398"/>
    </location>
</feature>
<comment type="caution">
    <text evidence="13">The sequence shown here is derived from an EMBL/GenBank/DDBJ whole genome shotgun (WGS) entry which is preliminary data.</text>
</comment>
<feature type="transmembrane region" description="Helical" evidence="9">
    <location>
        <begin position="352"/>
        <end position="371"/>
    </location>
</feature>
<evidence type="ECO:0000256" key="5">
    <source>
        <dbReference type="ARBA" id="ARBA00022927"/>
    </source>
</evidence>
<dbReference type="FunFam" id="1.20.1640.10:FF:000004">
    <property type="entry name" value="Protein translocase subunit SecD"/>
    <property type="match status" value="1"/>
</dbReference>
<feature type="transmembrane region" description="Helical" evidence="9">
    <location>
        <begin position="477"/>
        <end position="501"/>
    </location>
</feature>
<evidence type="ECO:0000259" key="12">
    <source>
        <dbReference type="Pfam" id="PF22599"/>
    </source>
</evidence>
<evidence type="ECO:0008006" key="15">
    <source>
        <dbReference type="Google" id="ProtNLM"/>
    </source>
</evidence>
<evidence type="ECO:0000256" key="4">
    <source>
        <dbReference type="ARBA" id="ARBA00022692"/>
    </source>
</evidence>
<dbReference type="InterPro" id="IPR048631">
    <property type="entry name" value="SecD_1st"/>
</dbReference>
<evidence type="ECO:0000313" key="14">
    <source>
        <dbReference type="Proteomes" id="UP000019141"/>
    </source>
</evidence>
<dbReference type="AlphaFoldDB" id="W4LXB4"/>
<dbReference type="InterPro" id="IPR001036">
    <property type="entry name" value="Acrflvin-R"/>
</dbReference>
<dbReference type="PRINTS" id="PR00702">
    <property type="entry name" value="ACRIFLAVINRP"/>
</dbReference>
<dbReference type="Gene3D" id="3.30.1360.200">
    <property type="match status" value="1"/>
</dbReference>
<keyword evidence="3" id="KW-1003">Cell membrane</keyword>
<organism evidence="13 14">
    <name type="scientific">Entotheonella factor</name>
    <dbReference type="NCBI Taxonomy" id="1429438"/>
    <lineage>
        <taxon>Bacteria</taxon>
        <taxon>Pseudomonadati</taxon>
        <taxon>Nitrospinota/Tectimicrobiota group</taxon>
        <taxon>Candidatus Tectimicrobiota</taxon>
        <taxon>Candidatus Entotheonellia</taxon>
        <taxon>Candidatus Entotheonellales</taxon>
        <taxon>Candidatus Entotheonellaceae</taxon>
        <taxon>Candidatus Entotheonella</taxon>
    </lineage>
</organism>
<evidence type="ECO:0000313" key="13">
    <source>
        <dbReference type="EMBL" id="ETX02543.1"/>
    </source>
</evidence>
<dbReference type="GO" id="GO:0005886">
    <property type="term" value="C:plasma membrane"/>
    <property type="evidence" value="ECO:0007669"/>
    <property type="project" value="UniProtKB-SubCell"/>
</dbReference>
<reference evidence="13 14" key="1">
    <citation type="journal article" date="2014" name="Nature">
        <title>An environmental bacterial taxon with a large and distinct metabolic repertoire.</title>
        <authorList>
            <person name="Wilson M.C."/>
            <person name="Mori T."/>
            <person name="Ruckert C."/>
            <person name="Uria A.R."/>
            <person name="Helf M.J."/>
            <person name="Takada K."/>
            <person name="Gernert C."/>
            <person name="Steffens U.A."/>
            <person name="Heycke N."/>
            <person name="Schmitt S."/>
            <person name="Rinke C."/>
            <person name="Helfrich E.J."/>
            <person name="Brachmann A.O."/>
            <person name="Gurgui C."/>
            <person name="Wakimoto T."/>
            <person name="Kracht M."/>
            <person name="Crusemann M."/>
            <person name="Hentschel U."/>
            <person name="Abe I."/>
            <person name="Matsunaga S."/>
            <person name="Kalinowski J."/>
            <person name="Takeyama H."/>
            <person name="Piel J."/>
        </authorList>
    </citation>
    <scope>NUCLEOTIDE SEQUENCE [LARGE SCALE GENOMIC DNA]</scope>
    <source>
        <strain evidence="14">TSY1</strain>
    </source>
</reference>
<dbReference type="NCBIfam" id="TIGR01129">
    <property type="entry name" value="secD"/>
    <property type="match status" value="1"/>
</dbReference>
<evidence type="ECO:0000259" key="10">
    <source>
        <dbReference type="Pfam" id="PF02355"/>
    </source>
</evidence>
<dbReference type="GO" id="GO:0006886">
    <property type="term" value="P:intracellular protein transport"/>
    <property type="evidence" value="ECO:0007669"/>
    <property type="project" value="InterPro"/>
</dbReference>
<dbReference type="HAMAP" id="MF_01463_B">
    <property type="entry name" value="SecD_B"/>
    <property type="match status" value="1"/>
</dbReference>
<dbReference type="PANTHER" id="PTHR30081">
    <property type="entry name" value="PROTEIN-EXPORT MEMBRANE PROTEIN SEC"/>
    <property type="match status" value="1"/>
</dbReference>
<feature type="domain" description="Protein translocase subunit SecDF P1" evidence="11">
    <location>
        <begin position="136"/>
        <end position="194"/>
    </location>
</feature>
<keyword evidence="2" id="KW-0813">Transport</keyword>
<evidence type="ECO:0000256" key="3">
    <source>
        <dbReference type="ARBA" id="ARBA00022475"/>
    </source>
</evidence>
<keyword evidence="7" id="KW-0811">Translocation</keyword>
<dbReference type="GO" id="GO:0015450">
    <property type="term" value="F:protein-transporting ATPase activity"/>
    <property type="evidence" value="ECO:0007669"/>
    <property type="project" value="InterPro"/>
</dbReference>
<keyword evidence="4 9" id="KW-0812">Transmembrane</keyword>
<proteinExistence type="inferred from homology"/>
<dbReference type="PANTHER" id="PTHR30081:SF1">
    <property type="entry name" value="PROTEIN TRANSLOCASE SUBUNIT SECD"/>
    <property type="match status" value="1"/>
</dbReference>
<dbReference type="InterPro" id="IPR048634">
    <property type="entry name" value="SecD_SecF_C"/>
</dbReference>